<dbReference type="InterPro" id="IPR028994">
    <property type="entry name" value="Integrin_alpha_N"/>
</dbReference>
<feature type="region of interest" description="Disordered" evidence="2">
    <location>
        <begin position="102"/>
        <end position="123"/>
    </location>
</feature>
<reference evidence="5" key="1">
    <citation type="submission" date="2016-10" db="EMBL/GenBank/DDBJ databases">
        <authorList>
            <person name="Varghese N."/>
            <person name="Submissions S."/>
        </authorList>
    </citation>
    <scope>NUCLEOTIDE SEQUENCE [LARGE SCALE GENOMIC DNA]</scope>
    <source>
        <strain evidence="5">DSM 45460</strain>
    </source>
</reference>
<feature type="compositionally biased region" description="Polar residues" evidence="2">
    <location>
        <begin position="106"/>
        <end position="116"/>
    </location>
</feature>
<organism evidence="4 5">
    <name type="scientific">Actinopolyspora mzabensis</name>
    <dbReference type="NCBI Taxonomy" id="995066"/>
    <lineage>
        <taxon>Bacteria</taxon>
        <taxon>Bacillati</taxon>
        <taxon>Actinomycetota</taxon>
        <taxon>Actinomycetes</taxon>
        <taxon>Actinopolysporales</taxon>
        <taxon>Actinopolysporaceae</taxon>
        <taxon>Actinopolyspora</taxon>
    </lineage>
</organism>
<evidence type="ECO:0000259" key="3">
    <source>
        <dbReference type="Pfam" id="PF07593"/>
    </source>
</evidence>
<proteinExistence type="predicted"/>
<feature type="domain" description="ASPIC/UnbV" evidence="3">
    <location>
        <begin position="573"/>
        <end position="626"/>
    </location>
</feature>
<dbReference type="EMBL" id="FNFM01000003">
    <property type="protein sequence ID" value="SDJ97745.1"/>
    <property type="molecule type" value="Genomic_DNA"/>
</dbReference>
<dbReference type="InterPro" id="IPR013517">
    <property type="entry name" value="FG-GAP"/>
</dbReference>
<dbReference type="Pfam" id="PF13517">
    <property type="entry name" value="FG-GAP_3"/>
    <property type="match status" value="1"/>
</dbReference>
<dbReference type="Gene3D" id="2.130.10.130">
    <property type="entry name" value="Integrin alpha, N-terminal"/>
    <property type="match status" value="2"/>
</dbReference>
<dbReference type="InterPro" id="IPR027039">
    <property type="entry name" value="Crtac1"/>
</dbReference>
<gene>
    <name evidence="4" type="ORF">SAMN04487820_103249</name>
</gene>
<dbReference type="InterPro" id="IPR011519">
    <property type="entry name" value="UnbV_ASPIC"/>
</dbReference>
<keyword evidence="5" id="KW-1185">Reference proteome</keyword>
<protein>
    <submittedName>
        <fullName evidence="4">Repeat domain-containing protein</fullName>
    </submittedName>
</protein>
<dbReference type="SUPFAM" id="SSF69318">
    <property type="entry name" value="Integrin alpha N-terminal domain"/>
    <property type="match status" value="1"/>
</dbReference>
<evidence type="ECO:0000313" key="5">
    <source>
        <dbReference type="Proteomes" id="UP000199213"/>
    </source>
</evidence>
<dbReference type="Pfam" id="PF07593">
    <property type="entry name" value="UnbV_ASPIC"/>
    <property type="match status" value="1"/>
</dbReference>
<dbReference type="RefSeq" id="WP_092627048.1">
    <property type="nucleotide sequence ID" value="NZ_FNFM01000003.1"/>
</dbReference>
<dbReference type="Proteomes" id="UP000199213">
    <property type="component" value="Unassembled WGS sequence"/>
</dbReference>
<dbReference type="AlphaFoldDB" id="A0A1G8Y6F6"/>
<evidence type="ECO:0000313" key="4">
    <source>
        <dbReference type="EMBL" id="SDJ97745.1"/>
    </source>
</evidence>
<accession>A0A1G8Y6F6</accession>
<evidence type="ECO:0000256" key="1">
    <source>
        <dbReference type="ARBA" id="ARBA00022729"/>
    </source>
</evidence>
<name>A0A1G8Y6F6_ACTMZ</name>
<evidence type="ECO:0000256" key="2">
    <source>
        <dbReference type="SAM" id="MobiDB-lite"/>
    </source>
</evidence>
<dbReference type="OrthoDB" id="9816120at2"/>
<sequence>MTATLQWLSKQRAGIVAIVLMSLLFVLARVPSVTADDREKLADSYDFTPMSIALPGGLPTQDIRRVNQEYENINAWISSVGAGISMNDLDGDGLSNDLCVTDPRTDQVSVSPTPGENDTRYEPFKLDPTPLPMNDAMAPMGCAPGDFNEDGRRDLLVYYWGRTPIIYLARADGQDFGKGTYRPTELVPNSFEDTYRGPKWNSNAVALADFDGDGHEDIYLGNYFPHSPVLDESKNGGVAMNLSLSNATNGGRDYIFRWNDSTDDPDQAVDYERVRGVLDTDTSKGWVLAAAANDLDGDQLPELYIAQDHGPDALLHNRSEPGHINFAPVEGARSPMEPKSKRIGHDSFKGMGIDFADFNDDGVYDFFVSNITTSFGIQESNLQFVSQEHSERSLGEELAAGRAPWRDRSTSLGTAWGGWCWDVKMGDFDNSGSSEIVQTNGFVRGDTNRWPQLQELATANDQLVSDPTWWPHVRSEDDIAGNQRLNFFSRTGGGRYTDLSEELGLDVPVPTRGVATGDADGDGKLDFAVARQWEAPMFYHNDSPSTGSFLGLRLNRPADSASGQVLEPGSPVVGAQVKVTTSDGHEHIARVDGGSGHSGKRSHEIHIGLGEVTTPVRVELSWRDRSGRTREDELELEPGWHDLLLGSRARKE</sequence>
<dbReference type="PANTHER" id="PTHR16026">
    <property type="entry name" value="CARTILAGE ACIDIC PROTEIN 1"/>
    <property type="match status" value="1"/>
</dbReference>
<keyword evidence="1" id="KW-0732">Signal</keyword>
<dbReference type="PANTHER" id="PTHR16026:SF0">
    <property type="entry name" value="CARTILAGE ACIDIC PROTEIN 1"/>
    <property type="match status" value="1"/>
</dbReference>